<dbReference type="InterPro" id="IPR003006">
    <property type="entry name" value="Ig/MHC_CS"/>
</dbReference>
<keyword evidence="2" id="KW-0472">Membrane</keyword>
<reference evidence="4" key="1">
    <citation type="submission" date="2023-07" db="EMBL/GenBank/DDBJ databases">
        <authorList>
            <person name="Stuckert A."/>
        </authorList>
    </citation>
    <scope>NUCLEOTIDE SEQUENCE</scope>
</reference>
<dbReference type="InterPro" id="IPR007110">
    <property type="entry name" value="Ig-like_dom"/>
</dbReference>
<dbReference type="Proteomes" id="UP001176940">
    <property type="component" value="Unassembled WGS sequence"/>
</dbReference>
<dbReference type="Pfam" id="PF07654">
    <property type="entry name" value="C1-set"/>
    <property type="match status" value="4"/>
</dbReference>
<protein>
    <recommendedName>
        <fullName evidence="3">Ig-like domain-containing protein</fullName>
    </recommendedName>
</protein>
<feature type="transmembrane region" description="Helical" evidence="2">
    <location>
        <begin position="431"/>
        <end position="455"/>
    </location>
</feature>
<dbReference type="Gene3D" id="2.60.40.10">
    <property type="entry name" value="Immunoglobulins"/>
    <property type="match status" value="4"/>
</dbReference>
<dbReference type="PROSITE" id="PS50835">
    <property type="entry name" value="IG_LIKE"/>
    <property type="match status" value="4"/>
</dbReference>
<keyword evidence="2" id="KW-0812">Transmembrane</keyword>
<dbReference type="InterPro" id="IPR050380">
    <property type="entry name" value="Immune_Resp_Modulators"/>
</dbReference>
<keyword evidence="5" id="KW-1185">Reference proteome</keyword>
<accession>A0ABN9LW72</accession>
<comment type="caution">
    <text evidence="4">The sequence shown here is derived from an EMBL/GenBank/DDBJ whole genome shotgun (WGS) entry which is preliminary data.</text>
</comment>
<dbReference type="PANTHER" id="PTHR23411">
    <property type="entry name" value="TAPASIN"/>
    <property type="match status" value="1"/>
</dbReference>
<gene>
    <name evidence="4" type="ORF">RIMI_LOCUS12863656</name>
</gene>
<feature type="domain" description="Ig-like" evidence="3">
    <location>
        <begin position="93"/>
        <end position="190"/>
    </location>
</feature>
<evidence type="ECO:0000256" key="2">
    <source>
        <dbReference type="SAM" id="Phobius"/>
    </source>
</evidence>
<evidence type="ECO:0000259" key="3">
    <source>
        <dbReference type="PROSITE" id="PS50835"/>
    </source>
</evidence>
<dbReference type="SUPFAM" id="SSF48726">
    <property type="entry name" value="Immunoglobulin"/>
    <property type="match status" value="4"/>
</dbReference>
<evidence type="ECO:0000313" key="5">
    <source>
        <dbReference type="Proteomes" id="UP001176940"/>
    </source>
</evidence>
<dbReference type="CDD" id="cd05768">
    <property type="entry name" value="IgC1_CH3_IgAGD_CH4_IgAEM"/>
    <property type="match status" value="1"/>
</dbReference>
<dbReference type="EMBL" id="CAUEEQ010031041">
    <property type="protein sequence ID" value="CAJ0950081.1"/>
    <property type="molecule type" value="Genomic_DNA"/>
</dbReference>
<sequence>MSQEPTITIGCLAKDFLPETLNFSWNDKSNNSFTNGMKTYKSILQSSGSYAASSQIQVTGESWNNRDPYYCVAKHSLNNKVLKLVNDVKPVSPIVTMAAPVKEDLYMNNNGTIVCIMNNYYPNNIKVKWLKNYVETTLNTMTDKANTNADGNFVLSSFMTVSKKDWDEDTIFSCVVEHSASGSFEFRNVSKSLACESSASPGDIHVYGIPPSFESIFLNKKAPLTCVIANMMSAEGLDVSWYELGSDIKLKTILDDPIYKDGAYSIKATATVCADDWLTKTFECRVKHPDLTSPKKITLAKDNGQEPQTPTVLLYPPHQDELNRKESVTLTCMVKHFYPEDILVKWTSSDQVEDRYVVTTKPMLESYSSGKKSYFLYSTLTIPSIETWNSGKSYTCVVGHESLPLQATQRSIDKTIVHILYIEEDDDIDNLWTTASTFIVLFLLSLFYSATVTLFKVRFIETGE</sequence>
<dbReference type="PROSITE" id="PS00290">
    <property type="entry name" value="IG_MHC"/>
    <property type="match status" value="2"/>
</dbReference>
<keyword evidence="1" id="KW-0393">Immunoglobulin domain</keyword>
<dbReference type="SMART" id="SM00407">
    <property type="entry name" value="IGc1"/>
    <property type="match status" value="4"/>
</dbReference>
<organism evidence="4 5">
    <name type="scientific">Ranitomeya imitator</name>
    <name type="common">mimic poison frog</name>
    <dbReference type="NCBI Taxonomy" id="111125"/>
    <lineage>
        <taxon>Eukaryota</taxon>
        <taxon>Metazoa</taxon>
        <taxon>Chordata</taxon>
        <taxon>Craniata</taxon>
        <taxon>Vertebrata</taxon>
        <taxon>Euteleostomi</taxon>
        <taxon>Amphibia</taxon>
        <taxon>Batrachia</taxon>
        <taxon>Anura</taxon>
        <taxon>Neobatrachia</taxon>
        <taxon>Hyloidea</taxon>
        <taxon>Dendrobatidae</taxon>
        <taxon>Dendrobatinae</taxon>
        <taxon>Ranitomeya</taxon>
    </lineage>
</organism>
<evidence type="ECO:0000313" key="4">
    <source>
        <dbReference type="EMBL" id="CAJ0950081.1"/>
    </source>
</evidence>
<keyword evidence="2" id="KW-1133">Transmembrane helix</keyword>
<dbReference type="InterPro" id="IPR003597">
    <property type="entry name" value="Ig_C1-set"/>
</dbReference>
<proteinExistence type="predicted"/>
<feature type="domain" description="Ig-like" evidence="3">
    <location>
        <begin position="1"/>
        <end position="83"/>
    </location>
</feature>
<name>A0ABN9LW72_9NEOB</name>
<dbReference type="InterPro" id="IPR013783">
    <property type="entry name" value="Ig-like_fold"/>
</dbReference>
<feature type="domain" description="Ig-like" evidence="3">
    <location>
        <begin position="201"/>
        <end position="298"/>
    </location>
</feature>
<feature type="domain" description="Ig-like" evidence="3">
    <location>
        <begin position="310"/>
        <end position="413"/>
    </location>
</feature>
<evidence type="ECO:0000256" key="1">
    <source>
        <dbReference type="ARBA" id="ARBA00023319"/>
    </source>
</evidence>
<dbReference type="InterPro" id="IPR036179">
    <property type="entry name" value="Ig-like_dom_sf"/>
</dbReference>